<protein>
    <submittedName>
        <fullName evidence="2">Tr-type G domain-containing protein</fullName>
    </submittedName>
</protein>
<dbReference type="GO" id="GO:0005525">
    <property type="term" value="F:GTP binding"/>
    <property type="evidence" value="ECO:0007669"/>
    <property type="project" value="InterPro"/>
</dbReference>
<dbReference type="InterPro" id="IPR000795">
    <property type="entry name" value="T_Tr_GTP-bd_dom"/>
</dbReference>
<dbReference type="InterPro" id="IPR027417">
    <property type="entry name" value="P-loop_NTPase"/>
</dbReference>
<dbReference type="AlphaFoldDB" id="A0A0R3WUR9"/>
<sequence>LITFLDLAGHSKYQRTTLSGLTTFQPAFCILVVSATTGLTADGLRHARTAVALGLPLVVVLSKVDLASEELVAFPQSNASVTASRFITTNTNVDGVVDPCSVLANIQQSVLQELRTIKFYIDESGEKSRLKVAE</sequence>
<dbReference type="GO" id="GO:0003746">
    <property type="term" value="F:translation elongation factor activity"/>
    <property type="evidence" value="ECO:0007669"/>
    <property type="project" value="TreeGrafter"/>
</dbReference>
<dbReference type="Gene3D" id="3.40.50.300">
    <property type="entry name" value="P-loop containing nucleotide triphosphate hydrolases"/>
    <property type="match status" value="1"/>
</dbReference>
<evidence type="ECO:0000313" key="2">
    <source>
        <dbReference type="WBParaSite" id="TTAC_0000450901-mRNA-1"/>
    </source>
</evidence>
<dbReference type="InterPro" id="IPR050055">
    <property type="entry name" value="EF-Tu_GTPase"/>
</dbReference>
<dbReference type="GO" id="GO:0003924">
    <property type="term" value="F:GTPase activity"/>
    <property type="evidence" value="ECO:0007669"/>
    <property type="project" value="InterPro"/>
</dbReference>
<dbReference type="PANTHER" id="PTHR43721:SF3">
    <property type="entry name" value="GTP-BINDING PROTEIN 2"/>
    <property type="match status" value="1"/>
</dbReference>
<reference evidence="2" key="1">
    <citation type="submission" date="2017-02" db="UniProtKB">
        <authorList>
            <consortium name="WormBaseParasite"/>
        </authorList>
    </citation>
    <scope>IDENTIFICATION</scope>
</reference>
<dbReference type="SUPFAM" id="SSF52540">
    <property type="entry name" value="P-loop containing nucleoside triphosphate hydrolases"/>
    <property type="match status" value="1"/>
</dbReference>
<accession>A0A0R3WUR9</accession>
<name>A0A0R3WUR9_HYDTA</name>
<organism evidence="2">
    <name type="scientific">Hydatigena taeniaeformis</name>
    <name type="common">Feline tapeworm</name>
    <name type="synonym">Taenia taeniaeformis</name>
    <dbReference type="NCBI Taxonomy" id="6205"/>
    <lineage>
        <taxon>Eukaryota</taxon>
        <taxon>Metazoa</taxon>
        <taxon>Spiralia</taxon>
        <taxon>Lophotrochozoa</taxon>
        <taxon>Platyhelminthes</taxon>
        <taxon>Cestoda</taxon>
        <taxon>Eucestoda</taxon>
        <taxon>Cyclophyllidea</taxon>
        <taxon>Taeniidae</taxon>
        <taxon>Hydatigera</taxon>
    </lineage>
</organism>
<dbReference type="STRING" id="6205.A0A0R3WUR9"/>
<proteinExistence type="predicted"/>
<dbReference type="PANTHER" id="PTHR43721">
    <property type="entry name" value="ELONGATION FACTOR TU-RELATED"/>
    <property type="match status" value="1"/>
</dbReference>
<evidence type="ECO:0000259" key="1">
    <source>
        <dbReference type="Pfam" id="PF00009"/>
    </source>
</evidence>
<feature type="domain" description="Tr-type G" evidence="1">
    <location>
        <begin position="2"/>
        <end position="82"/>
    </location>
</feature>
<dbReference type="WBParaSite" id="TTAC_0000450901-mRNA-1">
    <property type="protein sequence ID" value="TTAC_0000450901-mRNA-1"/>
    <property type="gene ID" value="TTAC_0000450901"/>
</dbReference>
<dbReference type="Pfam" id="PF00009">
    <property type="entry name" value="GTP_EFTU"/>
    <property type="match status" value="1"/>
</dbReference>